<keyword evidence="6" id="KW-0464">Manganese</keyword>
<keyword evidence="3" id="KW-0479">Metal-binding</keyword>
<dbReference type="Pfam" id="PF00293">
    <property type="entry name" value="NUDIX"/>
    <property type="match status" value="1"/>
</dbReference>
<evidence type="ECO:0000256" key="1">
    <source>
        <dbReference type="ARBA" id="ARBA00001936"/>
    </source>
</evidence>
<keyword evidence="4" id="KW-0378">Hydrolase</keyword>
<evidence type="ECO:0000256" key="3">
    <source>
        <dbReference type="ARBA" id="ARBA00022723"/>
    </source>
</evidence>
<protein>
    <submittedName>
        <fullName evidence="8">8-oxo-dGTP pyrophosphatase MutT, NUDIX family</fullName>
    </submittedName>
</protein>
<comment type="cofactor">
    <cofactor evidence="1">
        <name>Mn(2+)</name>
        <dbReference type="ChEBI" id="CHEBI:29035"/>
    </cofactor>
</comment>
<organism evidence="8">
    <name type="scientific">Candidatus Kentrum sp. SD</name>
    <dbReference type="NCBI Taxonomy" id="2126332"/>
    <lineage>
        <taxon>Bacteria</taxon>
        <taxon>Pseudomonadati</taxon>
        <taxon>Pseudomonadota</taxon>
        <taxon>Gammaproteobacteria</taxon>
        <taxon>Candidatus Kentrum</taxon>
    </lineage>
</organism>
<dbReference type="GO" id="GO:0046872">
    <property type="term" value="F:metal ion binding"/>
    <property type="evidence" value="ECO:0007669"/>
    <property type="project" value="UniProtKB-KW"/>
</dbReference>
<dbReference type="InterPro" id="IPR000086">
    <property type="entry name" value="NUDIX_hydrolase_dom"/>
</dbReference>
<dbReference type="GO" id="GO:0010945">
    <property type="term" value="F:coenzyme A diphosphatase activity"/>
    <property type="evidence" value="ECO:0007669"/>
    <property type="project" value="InterPro"/>
</dbReference>
<dbReference type="EMBL" id="CAADFR010000007">
    <property type="protein sequence ID" value="VFK36937.1"/>
    <property type="molecule type" value="Genomic_DNA"/>
</dbReference>
<dbReference type="EMBL" id="CAADHB010000094">
    <property type="protein sequence ID" value="VFK80225.1"/>
    <property type="molecule type" value="Genomic_DNA"/>
</dbReference>
<proteinExistence type="predicted"/>
<evidence type="ECO:0000256" key="6">
    <source>
        <dbReference type="ARBA" id="ARBA00023211"/>
    </source>
</evidence>
<evidence type="ECO:0000313" key="10">
    <source>
        <dbReference type="EMBL" id="VFK80225.1"/>
    </source>
</evidence>
<evidence type="ECO:0000256" key="5">
    <source>
        <dbReference type="ARBA" id="ARBA00022842"/>
    </source>
</evidence>
<evidence type="ECO:0000256" key="2">
    <source>
        <dbReference type="ARBA" id="ARBA00001946"/>
    </source>
</evidence>
<dbReference type="AlphaFoldDB" id="A0A450Y5X6"/>
<dbReference type="Gene3D" id="3.90.79.10">
    <property type="entry name" value="Nucleoside Triphosphate Pyrophosphohydrolase"/>
    <property type="match status" value="1"/>
</dbReference>
<sequence length="235" mass="26474">MLIDFDAHQYLMPSDVSRHALRALRDRITRCVRKLDDLPLAGDVQQRPLVGDFDLAPARKTVPNALLTPAAVLVPIVQRTSGLYVLLTKRTSHLHDHPGQISFPGGRTEKIDDGPVATALRETREEISLEPSFIQVIGFLDTYETTTRYLVTPVVGLITPGFRLNPDPFEVAEIFEMPLAFLLNPANHKIQTRLIGEKRYGFYVLEYENHCIWGATAGMLMNLYRRIMGESHNPA</sequence>
<accession>A0A450Y5X6</accession>
<keyword evidence="5" id="KW-0460">Magnesium</keyword>
<evidence type="ECO:0000259" key="7">
    <source>
        <dbReference type="PROSITE" id="PS51462"/>
    </source>
</evidence>
<dbReference type="NCBIfam" id="NF007980">
    <property type="entry name" value="PRK10707.1"/>
    <property type="match status" value="1"/>
</dbReference>
<feature type="domain" description="Nudix hydrolase" evidence="7">
    <location>
        <begin position="67"/>
        <end position="199"/>
    </location>
</feature>
<evidence type="ECO:0000313" key="8">
    <source>
        <dbReference type="EMBL" id="VFK36937.1"/>
    </source>
</evidence>
<dbReference type="CDD" id="cd03426">
    <property type="entry name" value="NUDIX_CoAse_Nudt7"/>
    <property type="match status" value="1"/>
</dbReference>
<dbReference type="InterPro" id="IPR015797">
    <property type="entry name" value="NUDIX_hydrolase-like_dom_sf"/>
</dbReference>
<dbReference type="PROSITE" id="PS51462">
    <property type="entry name" value="NUDIX"/>
    <property type="match status" value="1"/>
</dbReference>
<dbReference type="PANTHER" id="PTHR12992:SF11">
    <property type="entry name" value="MITOCHONDRIAL COENZYME A DIPHOSPHATASE NUDT8"/>
    <property type="match status" value="1"/>
</dbReference>
<reference evidence="8" key="1">
    <citation type="submission" date="2019-02" db="EMBL/GenBank/DDBJ databases">
        <authorList>
            <person name="Gruber-Vodicka R. H."/>
            <person name="Seah K. B. B."/>
        </authorList>
    </citation>
    <scope>NUCLEOTIDE SEQUENCE</scope>
    <source>
        <strain evidence="10">BECK_S127</strain>
        <strain evidence="9">BECK_S1320</strain>
        <strain evidence="8">BECK_S1321</strain>
    </source>
</reference>
<comment type="cofactor">
    <cofactor evidence="2">
        <name>Mg(2+)</name>
        <dbReference type="ChEBI" id="CHEBI:18420"/>
    </cofactor>
</comment>
<dbReference type="InterPro" id="IPR045121">
    <property type="entry name" value="CoAse"/>
</dbReference>
<dbReference type="PANTHER" id="PTHR12992">
    <property type="entry name" value="NUDIX HYDROLASE"/>
    <property type="match status" value="1"/>
</dbReference>
<gene>
    <name evidence="10" type="ORF">BECKSD772D_GA0070982_10949</name>
    <name evidence="9" type="ORF">BECKSD772E_GA0070983_100748</name>
    <name evidence="8" type="ORF">BECKSD772F_GA0070984_100749</name>
</gene>
<name>A0A450Y5X6_9GAMM</name>
<dbReference type="EMBL" id="CAADFU010000007">
    <property type="protein sequence ID" value="VFK40586.1"/>
    <property type="molecule type" value="Genomic_DNA"/>
</dbReference>
<evidence type="ECO:0000256" key="4">
    <source>
        <dbReference type="ARBA" id="ARBA00022801"/>
    </source>
</evidence>
<dbReference type="SUPFAM" id="SSF55811">
    <property type="entry name" value="Nudix"/>
    <property type="match status" value="1"/>
</dbReference>
<evidence type="ECO:0000313" key="9">
    <source>
        <dbReference type="EMBL" id="VFK40586.1"/>
    </source>
</evidence>